<dbReference type="InterPro" id="IPR042089">
    <property type="entry name" value="Peptidase_M13_dom_2"/>
</dbReference>
<comment type="cofactor">
    <cofactor evidence="1">
        <name>Zn(2+)</name>
        <dbReference type="ChEBI" id="CHEBI:29105"/>
    </cofactor>
</comment>
<evidence type="ECO:0000259" key="8">
    <source>
        <dbReference type="Pfam" id="PF05649"/>
    </source>
</evidence>
<dbReference type="GO" id="GO:0004222">
    <property type="term" value="F:metalloendopeptidase activity"/>
    <property type="evidence" value="ECO:0007669"/>
    <property type="project" value="InterPro"/>
</dbReference>
<dbReference type="InterPro" id="IPR008753">
    <property type="entry name" value="Peptidase_M13_N"/>
</dbReference>
<comment type="caution">
    <text evidence="9">The sequence shown here is derived from an EMBL/GenBank/DDBJ whole genome shotgun (WGS) entry which is preliminary data.</text>
</comment>
<feature type="domain" description="Peptidase M13 N-terminal" evidence="8">
    <location>
        <begin position="29"/>
        <end position="106"/>
    </location>
</feature>
<evidence type="ECO:0000256" key="4">
    <source>
        <dbReference type="ARBA" id="ARBA00022801"/>
    </source>
</evidence>
<keyword evidence="6" id="KW-0482">Metalloprotease</keyword>
<dbReference type="PRINTS" id="PR00786">
    <property type="entry name" value="NEPRILYSIN"/>
</dbReference>
<dbReference type="Pfam" id="PF01431">
    <property type="entry name" value="Peptidase_M13"/>
    <property type="match status" value="1"/>
</dbReference>
<evidence type="ECO:0000256" key="3">
    <source>
        <dbReference type="ARBA" id="ARBA00022723"/>
    </source>
</evidence>
<dbReference type="SUPFAM" id="SSF55486">
    <property type="entry name" value="Metalloproteases ('zincins'), catalytic domain"/>
    <property type="match status" value="1"/>
</dbReference>
<dbReference type="Gene3D" id="3.40.390.10">
    <property type="entry name" value="Collagenase (Catalytic Domain)"/>
    <property type="match status" value="1"/>
</dbReference>
<dbReference type="GO" id="GO:0046872">
    <property type="term" value="F:metal ion binding"/>
    <property type="evidence" value="ECO:0007669"/>
    <property type="project" value="UniProtKB-KW"/>
</dbReference>
<accession>A0A1Y1VQ32</accession>
<dbReference type="InterPro" id="IPR018497">
    <property type="entry name" value="Peptidase_M13_C"/>
</dbReference>
<dbReference type="InterPro" id="IPR000718">
    <property type="entry name" value="Peptidase_M13"/>
</dbReference>
<reference evidence="9 10" key="1">
    <citation type="submission" date="2016-08" db="EMBL/GenBank/DDBJ databases">
        <title>A Parts List for Fungal Cellulosomes Revealed by Comparative Genomics.</title>
        <authorList>
            <consortium name="DOE Joint Genome Institute"/>
            <person name="Haitjema C.H."/>
            <person name="Gilmore S.P."/>
            <person name="Henske J.K."/>
            <person name="Solomon K.V."/>
            <person name="De Groot R."/>
            <person name="Kuo A."/>
            <person name="Mondo S.J."/>
            <person name="Salamov A.A."/>
            <person name="Labutti K."/>
            <person name="Zhao Z."/>
            <person name="Chiniquy J."/>
            <person name="Barry K."/>
            <person name="Brewer H.M."/>
            <person name="Purvine S.O."/>
            <person name="Wright A.T."/>
            <person name="Boxma B."/>
            <person name="Van Alen T."/>
            <person name="Hackstein J.H."/>
            <person name="Baker S.E."/>
            <person name="Grigoriev I.V."/>
            <person name="O'Malley M.A."/>
        </authorList>
    </citation>
    <scope>NUCLEOTIDE SEQUENCE [LARGE SCALE GENOMIC DNA]</scope>
    <source>
        <strain evidence="9 10">S4</strain>
    </source>
</reference>
<name>A0A1Y1VQ32_9FUNG</name>
<sequence length="540" mass="63467">MKIIKAIEEEEKKGKEKEKEKENTNIFKENDENSKCFKFINDKMSLALSKYYVEKKFSENIKTETMNMIENIRNAMIYRIKELEWLDESTREYAIKKVINIKYFIGHFDYIMNSENLYNQYKFYEPIQDDDPMSLLLVSLNASNNNSLQSIYNENYNEIEEQAQYIIENIMSTYEVNAFYGDNNFMIFPAAILQSPNIDINQPDYINYGNIGSTIGHELTHAFDNTGKNYDAEGKEINWWTDNDSEEFDEFSQCFIDQYDNYSFILRGIKSNVDGERTLDENLADNGGLNRAYEAWKLSIENNPEKAKERNKLLPGLSNYTMDQLFYISFAHSFCEVDIIDTANENEHSPGKFRVNGSYNFEESRNYLKLNLEFPEYTKGFRWILKARCGYKIDARVAKAAKMINNSCPNCCSCYFHCESYQRINHWFINCFLFKNLRFDHFSDLDRNFFYFLDSLFNSLVRTSNNSSVDNRINNIVKGYKSSNSIRINSISNIDILEIMVLVIELTIVHKKRNGNVCLSVRLNLVHIQNPHSCCDLRLY</sequence>
<evidence type="ECO:0000256" key="6">
    <source>
        <dbReference type="ARBA" id="ARBA00023049"/>
    </source>
</evidence>
<dbReference type="CDD" id="cd08662">
    <property type="entry name" value="M13"/>
    <property type="match status" value="1"/>
</dbReference>
<dbReference type="PANTHER" id="PTHR11733:SF240">
    <property type="entry name" value="GH14155P-RELATED"/>
    <property type="match status" value="1"/>
</dbReference>
<dbReference type="PANTHER" id="PTHR11733">
    <property type="entry name" value="ZINC METALLOPROTEASE FAMILY M13 NEPRILYSIN-RELATED"/>
    <property type="match status" value="1"/>
</dbReference>
<keyword evidence="3" id="KW-0479">Metal-binding</keyword>
<dbReference type="EMBL" id="MCFG01000638">
    <property type="protein sequence ID" value="ORX63408.1"/>
    <property type="molecule type" value="Genomic_DNA"/>
</dbReference>
<reference evidence="9 10" key="2">
    <citation type="submission" date="2016-08" db="EMBL/GenBank/DDBJ databases">
        <title>Pervasive Adenine N6-methylation of Active Genes in Fungi.</title>
        <authorList>
            <consortium name="DOE Joint Genome Institute"/>
            <person name="Mondo S.J."/>
            <person name="Dannebaum R.O."/>
            <person name="Kuo R.C."/>
            <person name="Labutti K."/>
            <person name="Haridas S."/>
            <person name="Kuo A."/>
            <person name="Salamov A."/>
            <person name="Ahrendt S.R."/>
            <person name="Lipzen A."/>
            <person name="Sullivan W."/>
            <person name="Andreopoulos W.B."/>
            <person name="Clum A."/>
            <person name="Lindquist E."/>
            <person name="Daum C."/>
            <person name="Ramamoorthy G.K."/>
            <person name="Gryganskyi A."/>
            <person name="Culley D."/>
            <person name="Magnuson J.K."/>
            <person name="James T.Y."/>
            <person name="O'Malley M.A."/>
            <person name="Stajich J.E."/>
            <person name="Spatafora J.W."/>
            <person name="Visel A."/>
            <person name="Grigoriev I.V."/>
        </authorList>
    </citation>
    <scope>NUCLEOTIDE SEQUENCE [LARGE SCALE GENOMIC DNA]</scope>
    <source>
        <strain evidence="9 10">S4</strain>
    </source>
</reference>
<dbReference type="Gene3D" id="1.10.1380.10">
    <property type="entry name" value="Neutral endopeptidase , domain2"/>
    <property type="match status" value="1"/>
</dbReference>
<evidence type="ECO:0000313" key="9">
    <source>
        <dbReference type="EMBL" id="ORX63408.1"/>
    </source>
</evidence>
<dbReference type="AlphaFoldDB" id="A0A1Y1VQ32"/>
<organism evidence="9 10">
    <name type="scientific">Anaeromyces robustus</name>
    <dbReference type="NCBI Taxonomy" id="1754192"/>
    <lineage>
        <taxon>Eukaryota</taxon>
        <taxon>Fungi</taxon>
        <taxon>Fungi incertae sedis</taxon>
        <taxon>Chytridiomycota</taxon>
        <taxon>Chytridiomycota incertae sedis</taxon>
        <taxon>Neocallimastigomycetes</taxon>
        <taxon>Neocallimastigales</taxon>
        <taxon>Neocallimastigaceae</taxon>
        <taxon>Anaeromyces</taxon>
    </lineage>
</organism>
<keyword evidence="10" id="KW-1185">Reference proteome</keyword>
<evidence type="ECO:0000256" key="5">
    <source>
        <dbReference type="ARBA" id="ARBA00022833"/>
    </source>
</evidence>
<keyword evidence="4" id="KW-0378">Hydrolase</keyword>
<keyword evidence="5" id="KW-0862">Zinc</keyword>
<proteinExistence type="predicted"/>
<dbReference type="InterPro" id="IPR024079">
    <property type="entry name" value="MetalloPept_cat_dom_sf"/>
</dbReference>
<dbReference type="Proteomes" id="UP000193944">
    <property type="component" value="Unassembled WGS sequence"/>
</dbReference>
<dbReference type="Pfam" id="PF05649">
    <property type="entry name" value="Peptidase_M13_N"/>
    <property type="match status" value="1"/>
</dbReference>
<evidence type="ECO:0000256" key="1">
    <source>
        <dbReference type="ARBA" id="ARBA00001947"/>
    </source>
</evidence>
<feature type="domain" description="Peptidase M13 C-terminal" evidence="7">
    <location>
        <begin position="177"/>
        <end position="359"/>
    </location>
</feature>
<dbReference type="GO" id="GO:0016485">
    <property type="term" value="P:protein processing"/>
    <property type="evidence" value="ECO:0007669"/>
    <property type="project" value="TreeGrafter"/>
</dbReference>
<dbReference type="PROSITE" id="PS51885">
    <property type="entry name" value="NEPRILYSIN"/>
    <property type="match status" value="1"/>
</dbReference>
<evidence type="ECO:0000256" key="2">
    <source>
        <dbReference type="ARBA" id="ARBA00022670"/>
    </source>
</evidence>
<keyword evidence="2" id="KW-0645">Protease</keyword>
<evidence type="ECO:0000259" key="7">
    <source>
        <dbReference type="Pfam" id="PF01431"/>
    </source>
</evidence>
<gene>
    <name evidence="9" type="ORF">BCR32DRAFT_273441</name>
</gene>
<protein>
    <submittedName>
        <fullName evidence="9">Zincin</fullName>
    </submittedName>
</protein>
<evidence type="ECO:0000313" key="10">
    <source>
        <dbReference type="Proteomes" id="UP000193944"/>
    </source>
</evidence>
<dbReference type="GO" id="GO:0005886">
    <property type="term" value="C:plasma membrane"/>
    <property type="evidence" value="ECO:0007669"/>
    <property type="project" value="TreeGrafter"/>
</dbReference>
<dbReference type="OrthoDB" id="6475849at2759"/>